<keyword evidence="1" id="KW-0732">Signal</keyword>
<dbReference type="AlphaFoldDB" id="A0A212JKS9"/>
<protein>
    <recommendedName>
        <fullName evidence="3">Lipocalin-like domain-containing protein</fullName>
    </recommendedName>
</protein>
<feature type="chain" id="PRO_5013052728" description="Lipocalin-like domain-containing protein" evidence="1">
    <location>
        <begin position="23"/>
        <end position="162"/>
    </location>
</feature>
<name>A0A212JKS9_9PROT</name>
<dbReference type="EMBL" id="FLUO01000001">
    <property type="protein sequence ID" value="SBW00044.1"/>
    <property type="molecule type" value="Genomic_DNA"/>
</dbReference>
<gene>
    <name evidence="2" type="ORF">KL86APRO_11249</name>
</gene>
<organism evidence="2">
    <name type="scientific">uncultured Alphaproteobacteria bacterium</name>
    <dbReference type="NCBI Taxonomy" id="91750"/>
    <lineage>
        <taxon>Bacteria</taxon>
        <taxon>Pseudomonadati</taxon>
        <taxon>Pseudomonadota</taxon>
        <taxon>Alphaproteobacteria</taxon>
        <taxon>environmental samples</taxon>
    </lineage>
</organism>
<reference evidence="2" key="1">
    <citation type="submission" date="2016-04" db="EMBL/GenBank/DDBJ databases">
        <authorList>
            <person name="Evans L.H."/>
            <person name="Alamgir A."/>
            <person name="Owens N."/>
            <person name="Weber N.D."/>
            <person name="Virtaneva K."/>
            <person name="Barbian K."/>
            <person name="Babar A."/>
            <person name="Rosenke K."/>
        </authorList>
    </citation>
    <scope>NUCLEOTIDE SEQUENCE</scope>
    <source>
        <strain evidence="2">86</strain>
    </source>
</reference>
<sequence>MVKPAQVLIAAALLAAAPSARADDVPPTPESLDRSLPCPSIYGTWEIAFAIGRGGLFPIRPGEWWGGLLMKAAIGEDEATLTWMKSDAGGTRISTYKSDYPPGEEANEFYGTAQNGATVGARLVDGELLNNYPDQRCMLRLGEAPHSPSDDGYRSYIMRKVK</sequence>
<evidence type="ECO:0000313" key="2">
    <source>
        <dbReference type="EMBL" id="SBW00044.1"/>
    </source>
</evidence>
<proteinExistence type="predicted"/>
<evidence type="ECO:0000256" key="1">
    <source>
        <dbReference type="SAM" id="SignalP"/>
    </source>
</evidence>
<accession>A0A212JKS9</accession>
<evidence type="ECO:0008006" key="3">
    <source>
        <dbReference type="Google" id="ProtNLM"/>
    </source>
</evidence>
<feature type="signal peptide" evidence="1">
    <location>
        <begin position="1"/>
        <end position="22"/>
    </location>
</feature>